<dbReference type="EMBL" id="OCTY01000002">
    <property type="protein sequence ID" value="SOJ57538.1"/>
    <property type="molecule type" value="Genomic_DNA"/>
</dbReference>
<evidence type="ECO:0000256" key="3">
    <source>
        <dbReference type="ARBA" id="ARBA00022475"/>
    </source>
</evidence>
<dbReference type="FunFam" id="3.40.50.300:FF:000221">
    <property type="entry name" value="Multidrug ABC transporter ATP-binding protein"/>
    <property type="match status" value="1"/>
</dbReference>
<dbReference type="Gene3D" id="3.40.50.300">
    <property type="entry name" value="P-loop containing nucleotide triphosphate hydrolases"/>
    <property type="match status" value="1"/>
</dbReference>
<evidence type="ECO:0000256" key="5">
    <source>
        <dbReference type="ARBA" id="ARBA00022692"/>
    </source>
</evidence>
<keyword evidence="9 14" id="KW-1133">Transmembrane helix</keyword>
<dbReference type="GO" id="GO:0140359">
    <property type="term" value="F:ABC-type transporter activity"/>
    <property type="evidence" value="ECO:0007669"/>
    <property type="project" value="InterPro"/>
</dbReference>
<dbReference type="AlphaFoldDB" id="A0A7Z7IPU0"/>
<evidence type="ECO:0000256" key="13">
    <source>
        <dbReference type="ARBA" id="ARBA00070320"/>
    </source>
</evidence>
<dbReference type="InterPro" id="IPR011527">
    <property type="entry name" value="ABC1_TM_dom"/>
</dbReference>
<feature type="domain" description="ABC transmembrane type-1" evidence="16">
    <location>
        <begin position="23"/>
        <end position="304"/>
    </location>
</feature>
<evidence type="ECO:0000256" key="12">
    <source>
        <dbReference type="ARBA" id="ARBA00066052"/>
    </source>
</evidence>
<evidence type="ECO:0000256" key="1">
    <source>
        <dbReference type="ARBA" id="ARBA00004429"/>
    </source>
</evidence>
<sequence length="601" mass="64475">MITIIRHLLELLDARGRRHLRTMLVLQGAQGVLQGLGFLFVVPLLSALFERPTNWGQLWFWIAAIAVTVGVHHGLLGWSTSLGYLVGTDVLTSFHTRIGNHLATLPIGWFGADRTGPVGRLVSKDATDVADFPAHMLRHIIVGVTTPATLIIGSYLSDWRIGIALTLGALLCALSLRMYMSIVGRNDAEYEHDIGATASRIVEYARQQSTLRAYGVLNRRELGTLEESLTRQQHSQSRLTIRGAWGLIGCFGTMQLVVTTIIALTVTLTLRGELALPTMIGLLIITLRMIDPIAQLGDLAGHVQVNADSIVRVRELLAVPSLPEPDRATAPAGADIELRGVRFGYQSSGDGSEIIQGIDAVIPSGSLTAIVGPSGAGKTTLLRLIARFFDVDDGSILLGGHDVRELGTGTVAHLTAQVFDDAYLFDGTIADNLRMADPDAGEAALHRVAAIARLDEVIDRLPEGWDTRVGEGGSALSGGERQRVAIARALLKNAPVVLLDEATAALDAINEAAVAGAIRELAHDRTVVVVAHRLSTVIDADQILVLAGGQITARGRHEQLVAADGTYARFWAERLRARGWQLRCNHATIAASHGDRGTSDT</sequence>
<dbReference type="PROSITE" id="PS50929">
    <property type="entry name" value="ABC_TM1F"/>
    <property type="match status" value="1"/>
</dbReference>
<dbReference type="GO" id="GO:0005886">
    <property type="term" value="C:plasma membrane"/>
    <property type="evidence" value="ECO:0007669"/>
    <property type="project" value="UniProtKB-SubCell"/>
</dbReference>
<dbReference type="InterPro" id="IPR017871">
    <property type="entry name" value="ABC_transporter-like_CS"/>
</dbReference>
<evidence type="ECO:0000259" key="15">
    <source>
        <dbReference type="PROSITE" id="PS50893"/>
    </source>
</evidence>
<comment type="subcellular location">
    <subcellularLocation>
        <location evidence="1">Cell inner membrane</location>
        <topology evidence="1">Multi-pass membrane protein</topology>
    </subcellularLocation>
</comment>
<evidence type="ECO:0000259" key="16">
    <source>
        <dbReference type="PROSITE" id="PS50929"/>
    </source>
</evidence>
<accession>A0A7Z7IPU0</accession>
<dbReference type="InterPro" id="IPR027417">
    <property type="entry name" value="P-loop_NTPase"/>
</dbReference>
<dbReference type="Pfam" id="PF00005">
    <property type="entry name" value="ABC_tran"/>
    <property type="match status" value="1"/>
</dbReference>
<evidence type="ECO:0000256" key="10">
    <source>
        <dbReference type="ARBA" id="ARBA00023136"/>
    </source>
</evidence>
<feature type="transmembrane region" description="Helical" evidence="14">
    <location>
        <begin position="58"/>
        <end position="78"/>
    </location>
</feature>
<reference evidence="17 18" key="1">
    <citation type="submission" date="2017-10" db="EMBL/GenBank/DDBJ databases">
        <authorList>
            <consortium name="Urmite Genomes"/>
        </authorList>
    </citation>
    <scope>NUCLEOTIDE SEQUENCE [LARGE SCALE GENOMIC DNA]</scope>
    <source>
        <strain evidence="17 18">FB-527</strain>
    </source>
</reference>
<organism evidence="17 18">
    <name type="scientific">Mycobacterium simulans</name>
    <dbReference type="NCBI Taxonomy" id="627089"/>
    <lineage>
        <taxon>Bacteria</taxon>
        <taxon>Bacillati</taxon>
        <taxon>Actinomycetota</taxon>
        <taxon>Actinomycetes</taxon>
        <taxon>Mycobacteriales</taxon>
        <taxon>Mycobacteriaceae</taxon>
        <taxon>Mycobacterium</taxon>
    </lineage>
</organism>
<dbReference type="PROSITE" id="PS50893">
    <property type="entry name" value="ABC_TRANSPORTER_2"/>
    <property type="match status" value="1"/>
</dbReference>
<keyword evidence="17" id="KW-0378">Hydrolase</keyword>
<evidence type="ECO:0000313" key="18">
    <source>
        <dbReference type="Proteomes" id="UP000554965"/>
    </source>
</evidence>
<keyword evidence="8" id="KW-1278">Translocase</keyword>
<dbReference type="Pfam" id="PF00664">
    <property type="entry name" value="ABC_membrane"/>
    <property type="match status" value="1"/>
</dbReference>
<dbReference type="SMART" id="SM00382">
    <property type="entry name" value="AAA"/>
    <property type="match status" value="1"/>
</dbReference>
<keyword evidence="5 14" id="KW-0812">Transmembrane</keyword>
<feature type="transmembrane region" description="Helical" evidence="14">
    <location>
        <begin position="244"/>
        <end position="268"/>
    </location>
</feature>
<feature type="transmembrane region" description="Helical" evidence="14">
    <location>
        <begin position="24"/>
        <end position="46"/>
    </location>
</feature>
<dbReference type="Proteomes" id="UP000554965">
    <property type="component" value="Unassembled WGS sequence"/>
</dbReference>
<protein>
    <recommendedName>
        <fullName evidence="13">Mycobactin import ATP-binding/permease protein IrtB</fullName>
    </recommendedName>
</protein>
<dbReference type="PANTHER" id="PTHR24221:SF654">
    <property type="entry name" value="ATP-BINDING CASSETTE SUB-FAMILY B MEMBER 6"/>
    <property type="match status" value="1"/>
</dbReference>
<evidence type="ECO:0000256" key="7">
    <source>
        <dbReference type="ARBA" id="ARBA00022840"/>
    </source>
</evidence>
<evidence type="ECO:0000256" key="11">
    <source>
        <dbReference type="ARBA" id="ARBA00023455"/>
    </source>
</evidence>
<gene>
    <name evidence="17" type="primary">irtB_2</name>
    <name evidence="17" type="ORF">MSIMFB_05016</name>
</gene>
<evidence type="ECO:0000313" key="17">
    <source>
        <dbReference type="EMBL" id="SOJ57538.1"/>
    </source>
</evidence>
<dbReference type="InterPro" id="IPR036640">
    <property type="entry name" value="ABC1_TM_sf"/>
</dbReference>
<dbReference type="SUPFAM" id="SSF52540">
    <property type="entry name" value="P-loop containing nucleoside triphosphate hydrolases"/>
    <property type="match status" value="1"/>
</dbReference>
<keyword evidence="10 14" id="KW-0472">Membrane</keyword>
<keyword evidence="18" id="KW-1185">Reference proteome</keyword>
<feature type="transmembrane region" description="Helical" evidence="14">
    <location>
        <begin position="161"/>
        <end position="180"/>
    </location>
</feature>
<evidence type="ECO:0000256" key="2">
    <source>
        <dbReference type="ARBA" id="ARBA00022448"/>
    </source>
</evidence>
<comment type="subunit">
    <text evidence="12">Forms a heterodimer with IrtA.</text>
</comment>
<dbReference type="InterPro" id="IPR003593">
    <property type="entry name" value="AAA+_ATPase"/>
</dbReference>
<dbReference type="GO" id="GO:0005524">
    <property type="term" value="F:ATP binding"/>
    <property type="evidence" value="ECO:0007669"/>
    <property type="project" value="UniProtKB-KW"/>
</dbReference>
<keyword evidence="2" id="KW-0813">Transport</keyword>
<keyword evidence="6" id="KW-0547">Nucleotide-binding</keyword>
<dbReference type="GO" id="GO:0034040">
    <property type="term" value="F:ATPase-coupled lipid transmembrane transporter activity"/>
    <property type="evidence" value="ECO:0007669"/>
    <property type="project" value="TreeGrafter"/>
</dbReference>
<dbReference type="RefSeq" id="WP_186244930.1">
    <property type="nucleotide sequence ID" value="NZ_OCTY01000002.1"/>
</dbReference>
<comment type="caution">
    <text evidence="17">The sequence shown here is derived from an EMBL/GenBank/DDBJ whole genome shotgun (WGS) entry which is preliminary data.</text>
</comment>
<evidence type="ECO:0000256" key="9">
    <source>
        <dbReference type="ARBA" id="ARBA00022989"/>
    </source>
</evidence>
<keyword evidence="7 17" id="KW-0067">ATP-binding</keyword>
<dbReference type="SUPFAM" id="SSF90123">
    <property type="entry name" value="ABC transporter transmembrane region"/>
    <property type="match status" value="1"/>
</dbReference>
<name>A0A7Z7IPU0_9MYCO</name>
<dbReference type="PANTHER" id="PTHR24221">
    <property type="entry name" value="ATP-BINDING CASSETTE SUB-FAMILY B"/>
    <property type="match status" value="1"/>
</dbReference>
<evidence type="ECO:0000256" key="14">
    <source>
        <dbReference type="SAM" id="Phobius"/>
    </source>
</evidence>
<evidence type="ECO:0000256" key="6">
    <source>
        <dbReference type="ARBA" id="ARBA00022741"/>
    </source>
</evidence>
<evidence type="ECO:0000256" key="8">
    <source>
        <dbReference type="ARBA" id="ARBA00022967"/>
    </source>
</evidence>
<dbReference type="InterPro" id="IPR003439">
    <property type="entry name" value="ABC_transporter-like_ATP-bd"/>
</dbReference>
<comment type="similarity">
    <text evidence="11">Belongs to the ABC transporter superfamily. Siderophore-Fe(3+) uptake transporter (SIUT) (TC 3.A.1.21) family.</text>
</comment>
<dbReference type="GO" id="GO:0016887">
    <property type="term" value="F:ATP hydrolysis activity"/>
    <property type="evidence" value="ECO:0007669"/>
    <property type="project" value="InterPro"/>
</dbReference>
<dbReference type="PROSITE" id="PS00211">
    <property type="entry name" value="ABC_TRANSPORTER_1"/>
    <property type="match status" value="1"/>
</dbReference>
<keyword evidence="3" id="KW-1003">Cell membrane</keyword>
<dbReference type="Gene3D" id="1.20.1560.10">
    <property type="entry name" value="ABC transporter type 1, transmembrane domain"/>
    <property type="match status" value="1"/>
</dbReference>
<feature type="domain" description="ABC transporter" evidence="15">
    <location>
        <begin position="336"/>
        <end position="573"/>
    </location>
</feature>
<evidence type="ECO:0000256" key="4">
    <source>
        <dbReference type="ARBA" id="ARBA00022519"/>
    </source>
</evidence>
<keyword evidence="4" id="KW-0997">Cell inner membrane</keyword>
<dbReference type="InterPro" id="IPR039421">
    <property type="entry name" value="Type_1_exporter"/>
</dbReference>
<feature type="transmembrane region" description="Helical" evidence="14">
    <location>
        <begin position="136"/>
        <end position="155"/>
    </location>
</feature>
<proteinExistence type="inferred from homology"/>